<dbReference type="Proteomes" id="UP000249135">
    <property type="component" value="Unassembled WGS sequence"/>
</dbReference>
<dbReference type="AlphaFoldDB" id="A0A2W5PXL4"/>
<sequence length="210" mass="22745">MLAAALSAVPLTAPAQQAAGMPVLRASTEQNLVIHRSGDPRLPHLFSVDGDGTPGQRRRWVVSINVALEGAQDFDRRLVQELAALELGRDVLLEDFKPPRAPRCVELQVGSRVPVPLVQAVVRSLLPLAHRWSVQLAEDEDGADGGQAQRVYVGGMVQRECALAPPGKLRELAAPGLSLPQLHRLLRMINGTQQRHAHAAEAEPPEPLRP</sequence>
<comment type="caution">
    <text evidence="1">The sequence shown here is derived from an EMBL/GenBank/DDBJ whole genome shotgun (WGS) entry which is preliminary data.</text>
</comment>
<name>A0A2W5PXL4_VARPD</name>
<accession>A0A2W5PXL4</accession>
<organism evidence="1 2">
    <name type="scientific">Variovorax paradoxus</name>
    <dbReference type="NCBI Taxonomy" id="34073"/>
    <lineage>
        <taxon>Bacteria</taxon>
        <taxon>Pseudomonadati</taxon>
        <taxon>Pseudomonadota</taxon>
        <taxon>Betaproteobacteria</taxon>
        <taxon>Burkholderiales</taxon>
        <taxon>Comamonadaceae</taxon>
        <taxon>Variovorax</taxon>
    </lineage>
</organism>
<gene>
    <name evidence="1" type="ORF">DI563_19300</name>
</gene>
<protein>
    <submittedName>
        <fullName evidence="1">Uncharacterized protein</fullName>
    </submittedName>
</protein>
<reference evidence="1 2" key="1">
    <citation type="submission" date="2017-08" db="EMBL/GenBank/DDBJ databases">
        <title>Infants hospitalized years apart are colonized by the same room-sourced microbial strains.</title>
        <authorList>
            <person name="Brooks B."/>
            <person name="Olm M.R."/>
            <person name="Firek B.A."/>
            <person name="Baker R."/>
            <person name="Thomas B.C."/>
            <person name="Morowitz M.J."/>
            <person name="Banfield J.F."/>
        </authorList>
    </citation>
    <scope>NUCLEOTIDE SEQUENCE [LARGE SCALE GENOMIC DNA]</scope>
    <source>
        <strain evidence="1">S2_005_003_R2_41</strain>
    </source>
</reference>
<proteinExistence type="predicted"/>
<dbReference type="EMBL" id="QFPP01000290">
    <property type="protein sequence ID" value="PZQ69618.1"/>
    <property type="molecule type" value="Genomic_DNA"/>
</dbReference>
<evidence type="ECO:0000313" key="1">
    <source>
        <dbReference type="EMBL" id="PZQ69618.1"/>
    </source>
</evidence>
<evidence type="ECO:0000313" key="2">
    <source>
        <dbReference type="Proteomes" id="UP000249135"/>
    </source>
</evidence>